<dbReference type="PANTHER" id="PTHR10283:SF82">
    <property type="entry name" value="SOLUTE CARRIER FAMILY 13 MEMBER 2"/>
    <property type="match status" value="1"/>
</dbReference>
<sequence length="434" mass="46252">MSLWLSHPLFIPSLVVGITILLWATSLLPEFITALLFFTVAMMAKIAPPEVIFGGFASSAFWLVFSGFVLGVAIRKTGLADRAARALSARLTDSWPLMVSSVVLLSYALAFVMPSNMGRIALLMPIVAAMAKRAGIMEGTRAWYGLALAVGFGTFQLSATILPANVPNLVMSGAAEGSYGIHLNYLPYLLLHTPVLGWLKGALLIVLVCWLFPGKPHAPRDLTPPEPMSRAEKRLAWMLAVVLTMWVSESWHGIGPAWSGLAAAVITLLPRIGFISGDEFASGVNFRTCLYVAGILGLAIVVTQTGIGDAAGEALLHVMPLDPQAPFTSFLALTGITTALNFIMTANGVPALYTTLAQSFSEATGFPLLSVIMIQVLGYSTPLLPYQASPIVVAMALGKVPARAGMLLCLALAVATWLLLVPLDYLWFGLLGRL</sequence>
<evidence type="ECO:0000256" key="5">
    <source>
        <dbReference type="ARBA" id="ARBA00023136"/>
    </source>
</evidence>
<feature type="transmembrane region" description="Helical" evidence="6">
    <location>
        <begin position="404"/>
        <end position="428"/>
    </location>
</feature>
<feature type="transmembrane region" description="Helical" evidence="6">
    <location>
        <begin position="195"/>
        <end position="213"/>
    </location>
</feature>
<dbReference type="EMBL" id="CP038008">
    <property type="protein sequence ID" value="QBY30163.1"/>
    <property type="molecule type" value="Genomic_DNA"/>
</dbReference>
<protein>
    <submittedName>
        <fullName evidence="8">Citrate transporter</fullName>
    </submittedName>
</protein>
<dbReference type="RefSeq" id="WP_012907813.1">
    <property type="nucleotide sequence ID" value="NZ_CAJTBI010000015.1"/>
</dbReference>
<feature type="transmembrane region" description="Helical" evidence="6">
    <location>
        <begin position="288"/>
        <end position="307"/>
    </location>
</feature>
<feature type="transmembrane region" description="Helical" evidence="6">
    <location>
        <begin position="327"/>
        <end position="353"/>
    </location>
</feature>
<evidence type="ECO:0000256" key="3">
    <source>
        <dbReference type="ARBA" id="ARBA00022692"/>
    </source>
</evidence>
<keyword evidence="2" id="KW-0813">Transport</keyword>
<keyword evidence="5 6" id="KW-0472">Membrane</keyword>
<feature type="transmembrane region" description="Helical" evidence="6">
    <location>
        <begin position="20"/>
        <end position="44"/>
    </location>
</feature>
<feature type="transmembrane region" description="Helical" evidence="6">
    <location>
        <begin position="51"/>
        <end position="74"/>
    </location>
</feature>
<feature type="transmembrane region" description="Helical" evidence="6">
    <location>
        <begin position="234"/>
        <end position="251"/>
    </location>
</feature>
<organism evidence="8">
    <name type="scientific">Citrobacter rodentium</name>
    <dbReference type="NCBI Taxonomy" id="67825"/>
    <lineage>
        <taxon>Bacteria</taxon>
        <taxon>Pseudomonadati</taxon>
        <taxon>Pseudomonadota</taxon>
        <taxon>Gammaproteobacteria</taxon>
        <taxon>Enterobacterales</taxon>
        <taxon>Enterobacteriaceae</taxon>
        <taxon>Citrobacter</taxon>
    </lineage>
</organism>
<evidence type="ECO:0000259" key="7">
    <source>
        <dbReference type="Pfam" id="PF03600"/>
    </source>
</evidence>
<evidence type="ECO:0000256" key="4">
    <source>
        <dbReference type="ARBA" id="ARBA00022989"/>
    </source>
</evidence>
<evidence type="ECO:0000256" key="6">
    <source>
        <dbReference type="SAM" id="Phobius"/>
    </source>
</evidence>
<feature type="transmembrane region" description="Helical" evidence="6">
    <location>
        <begin position="94"/>
        <end position="114"/>
    </location>
</feature>
<dbReference type="GO" id="GO:0005886">
    <property type="term" value="C:plasma membrane"/>
    <property type="evidence" value="ECO:0007669"/>
    <property type="project" value="TreeGrafter"/>
</dbReference>
<keyword evidence="4 6" id="KW-1133">Transmembrane helix</keyword>
<dbReference type="PANTHER" id="PTHR10283">
    <property type="entry name" value="SOLUTE CARRIER FAMILY 13 MEMBER"/>
    <property type="match status" value="1"/>
</dbReference>
<reference evidence="8" key="1">
    <citation type="submission" date="2019-03" db="EMBL/GenBank/DDBJ databases">
        <title>Complete genome sequence of enteropathogenic Citrobacter rodentium strain DBS100.</title>
        <authorList>
            <person name="Popov G."/>
            <person name="Fiebig A."/>
            <person name="Shideler S."/>
            <person name="Coombes B."/>
            <person name="Savchenko A."/>
        </authorList>
    </citation>
    <scope>NUCLEOTIDE SEQUENCE</scope>
    <source>
        <strain evidence="8">DBS100</strain>
    </source>
</reference>
<feature type="transmembrane region" description="Helical" evidence="6">
    <location>
        <begin position="257"/>
        <end position="276"/>
    </location>
</feature>
<evidence type="ECO:0000313" key="8">
    <source>
        <dbReference type="EMBL" id="QBY30163.1"/>
    </source>
</evidence>
<accession>A0A482PJA8</accession>
<dbReference type="GO" id="GO:0022857">
    <property type="term" value="F:transmembrane transporter activity"/>
    <property type="evidence" value="ECO:0007669"/>
    <property type="project" value="TreeGrafter"/>
</dbReference>
<feature type="transmembrane region" description="Helical" evidence="6">
    <location>
        <begin position="142"/>
        <end position="162"/>
    </location>
</feature>
<dbReference type="Pfam" id="PF03600">
    <property type="entry name" value="CitMHS"/>
    <property type="match status" value="1"/>
</dbReference>
<feature type="domain" description="Citrate transporter-like" evidence="7">
    <location>
        <begin position="20"/>
        <end position="371"/>
    </location>
</feature>
<evidence type="ECO:0000256" key="2">
    <source>
        <dbReference type="ARBA" id="ARBA00022448"/>
    </source>
</evidence>
<dbReference type="OMA" id="VILWVTE"/>
<gene>
    <name evidence="8" type="ORF">E2R62_15825</name>
</gene>
<dbReference type="AlphaFoldDB" id="A0A482PJA8"/>
<evidence type="ECO:0000256" key="1">
    <source>
        <dbReference type="ARBA" id="ARBA00004141"/>
    </source>
</evidence>
<keyword evidence="3 6" id="KW-0812">Transmembrane</keyword>
<proteinExistence type="predicted"/>
<dbReference type="InterPro" id="IPR004680">
    <property type="entry name" value="Cit_transptr-like_dom"/>
</dbReference>
<name>A0A482PJA8_CITRO</name>
<comment type="subcellular location">
    <subcellularLocation>
        <location evidence="1">Membrane</location>
        <topology evidence="1">Multi-pass membrane protein</topology>
    </subcellularLocation>
</comment>